<dbReference type="InterPro" id="IPR000014">
    <property type="entry name" value="PAS"/>
</dbReference>
<name>A0ABV3P923_9ACTN</name>
<dbReference type="Pfam" id="PF08447">
    <property type="entry name" value="PAS_3"/>
    <property type="match status" value="1"/>
</dbReference>
<evidence type="ECO:0000259" key="2">
    <source>
        <dbReference type="PROSITE" id="PS50112"/>
    </source>
</evidence>
<dbReference type="SUPFAM" id="SSF55781">
    <property type="entry name" value="GAF domain-like"/>
    <property type="match status" value="2"/>
</dbReference>
<dbReference type="Gene3D" id="3.30.450.20">
    <property type="entry name" value="PAS domain"/>
    <property type="match status" value="2"/>
</dbReference>
<protein>
    <submittedName>
        <fullName evidence="4">SpoIIE family protein phosphatase</fullName>
    </submittedName>
</protein>
<comment type="caution">
    <text evidence="4">The sequence shown here is derived from an EMBL/GenBank/DDBJ whole genome shotgun (WGS) entry which is preliminary data.</text>
</comment>
<dbReference type="SMART" id="SM00065">
    <property type="entry name" value="GAF"/>
    <property type="match status" value="2"/>
</dbReference>
<feature type="domain" description="PAC" evidence="3">
    <location>
        <begin position="254"/>
        <end position="306"/>
    </location>
</feature>
<dbReference type="InterPro" id="IPR052016">
    <property type="entry name" value="Bact_Sigma-Reg"/>
</dbReference>
<feature type="domain" description="PAS" evidence="2">
    <location>
        <begin position="206"/>
        <end position="251"/>
    </location>
</feature>
<keyword evidence="1" id="KW-0378">Hydrolase</keyword>
<dbReference type="Pfam" id="PF08448">
    <property type="entry name" value="PAS_4"/>
    <property type="match status" value="1"/>
</dbReference>
<dbReference type="InterPro" id="IPR003018">
    <property type="entry name" value="GAF"/>
</dbReference>
<dbReference type="Gene3D" id="3.30.450.40">
    <property type="match status" value="2"/>
</dbReference>
<dbReference type="InterPro" id="IPR036457">
    <property type="entry name" value="PPM-type-like_dom_sf"/>
</dbReference>
<dbReference type="SMART" id="SM00086">
    <property type="entry name" value="PAC"/>
    <property type="match status" value="1"/>
</dbReference>
<dbReference type="EMBL" id="JBFNQN010000010">
    <property type="protein sequence ID" value="MEW9266100.1"/>
    <property type="molecule type" value="Genomic_DNA"/>
</dbReference>
<dbReference type="PROSITE" id="PS50112">
    <property type="entry name" value="PAS"/>
    <property type="match status" value="2"/>
</dbReference>
<evidence type="ECO:0000259" key="3">
    <source>
        <dbReference type="PROSITE" id="PS50113"/>
    </source>
</evidence>
<dbReference type="NCBIfam" id="TIGR00229">
    <property type="entry name" value="sensory_box"/>
    <property type="match status" value="2"/>
</dbReference>
<dbReference type="InterPro" id="IPR013656">
    <property type="entry name" value="PAS_4"/>
</dbReference>
<proteinExistence type="predicted"/>
<dbReference type="Pfam" id="PF01590">
    <property type="entry name" value="GAF"/>
    <property type="match status" value="2"/>
</dbReference>
<dbReference type="Proteomes" id="UP001555826">
    <property type="component" value="Unassembled WGS sequence"/>
</dbReference>
<dbReference type="CDD" id="cd00130">
    <property type="entry name" value="PAS"/>
    <property type="match status" value="2"/>
</dbReference>
<reference evidence="4 5" key="1">
    <citation type="submission" date="2024-07" db="EMBL/GenBank/DDBJ databases">
        <authorList>
            <person name="Thanompreechachai J."/>
            <person name="Duangmal K."/>
        </authorList>
    </citation>
    <scope>NUCLEOTIDE SEQUENCE [LARGE SCALE GENOMIC DNA]</scope>
    <source>
        <strain evidence="4 5">KCTC 19886</strain>
    </source>
</reference>
<dbReference type="Gene3D" id="2.10.70.100">
    <property type="match status" value="1"/>
</dbReference>
<dbReference type="InterPro" id="IPR001610">
    <property type="entry name" value="PAC"/>
</dbReference>
<dbReference type="SUPFAM" id="SSF55785">
    <property type="entry name" value="PYP-like sensor domain (PAS domain)"/>
    <property type="match status" value="2"/>
</dbReference>
<dbReference type="SMART" id="SM00091">
    <property type="entry name" value="PAS"/>
    <property type="match status" value="2"/>
</dbReference>
<dbReference type="PANTHER" id="PTHR43156:SF2">
    <property type="entry name" value="STAGE II SPORULATION PROTEIN E"/>
    <property type="match status" value="1"/>
</dbReference>
<organism evidence="4 5">
    <name type="scientific">Kineococcus endophyticus</name>
    <dbReference type="NCBI Taxonomy" id="1181883"/>
    <lineage>
        <taxon>Bacteria</taxon>
        <taxon>Bacillati</taxon>
        <taxon>Actinomycetota</taxon>
        <taxon>Actinomycetes</taxon>
        <taxon>Kineosporiales</taxon>
        <taxon>Kineosporiaceae</taxon>
        <taxon>Kineococcus</taxon>
    </lineage>
</organism>
<dbReference type="SMART" id="SM00331">
    <property type="entry name" value="PP2C_SIG"/>
    <property type="match status" value="1"/>
</dbReference>
<dbReference type="InterPro" id="IPR013655">
    <property type="entry name" value="PAS_fold_3"/>
</dbReference>
<dbReference type="PANTHER" id="PTHR43156">
    <property type="entry name" value="STAGE II SPORULATION PROTEIN E-RELATED"/>
    <property type="match status" value="1"/>
</dbReference>
<dbReference type="PROSITE" id="PS50113">
    <property type="entry name" value="PAC"/>
    <property type="match status" value="1"/>
</dbReference>
<gene>
    <name evidence="4" type="ORF">AB1207_15210</name>
</gene>
<dbReference type="Pfam" id="PF07228">
    <property type="entry name" value="SpoIIE"/>
    <property type="match status" value="1"/>
</dbReference>
<accession>A0ABV3P923</accession>
<evidence type="ECO:0000256" key="1">
    <source>
        <dbReference type="ARBA" id="ARBA00022801"/>
    </source>
</evidence>
<dbReference type="RefSeq" id="WP_367639227.1">
    <property type="nucleotide sequence ID" value="NZ_JBFNQN010000010.1"/>
</dbReference>
<keyword evidence="5" id="KW-1185">Reference proteome</keyword>
<dbReference type="InterPro" id="IPR029016">
    <property type="entry name" value="GAF-like_dom_sf"/>
</dbReference>
<evidence type="ECO:0000313" key="5">
    <source>
        <dbReference type="Proteomes" id="UP001555826"/>
    </source>
</evidence>
<evidence type="ECO:0000313" key="4">
    <source>
        <dbReference type="EMBL" id="MEW9266100.1"/>
    </source>
</evidence>
<feature type="domain" description="PAS" evidence="2">
    <location>
        <begin position="300"/>
        <end position="370"/>
    </location>
</feature>
<sequence length="864" mass="91828">MDRPPPAAAAAAFAGDADRVQSARRLVTASSNPALDRLAELAARLLGAPAAQVSLLSDVQTISAAVGSAAEGVAGPGQPTPLADSLCTVTATSAGPLVVTDALADARVSGLPPVTSGAVRAYLGVPLRGQDGHVVGALCVFGPDVREWAGSDVSLITALASSAVTELELSALSVDLEAVRVRHQLAVSAGGVGTFDWDLGTGSLTWDENLLQMFGYAADDFGRTIEAFNGRVHPDDRARVTRALQESIDTVGPYEAEYRIVLPDGTTRWVRAKGQSLADESGRAARVLGAAYDTTAARDEDARIARVLESMSSAFFSLDREFRFSHVNGEAERVLGRSRADLLGGSVWELFPEAVGSEFETHYRAVAETGVPATFEAFYPAPLNAWFEVRAWSDPDGLSVSFLDVTERMRAQRALEAAHAATADAAERLRLIVRVSEDLSSTLDVEEAYARLAQHLVPALGDWCLVTLVDEDGGLRDLGCQHADAARRDLVEQYREARLQALESSSYLFRVWRTGQPTGVAAGATESIAAQLAPGSTARELLERLAPQAFECLPVRARGRTVGLISLFHDRAADRLSAEDLLLATEVGDRAGLALDNARLYSQQHRVAEGLQRSILTPPVQPDHVQVAVRYRPAARAARVGGDWYDAFLTPDGATVLVIGDVMGHDIDAAAAMSQVRSLLRGIAYSTGASPARVLSGLDAAMEGLDVGTTATAVVARLELSGERTHVRWSNAGHLDPLVVSPDGSVRSLDSGASELLLGIDPTAARSDHVAVLERGCTVLAFTDGLIERRDIPLEERIALLRSVVADLAGQSLEDLLDGVLERLVPGEHEDDVALLAFRLHPLEGDRPAEAGPERVPRGLPPVR</sequence>
<dbReference type="Gene3D" id="3.60.40.10">
    <property type="entry name" value="PPM-type phosphatase domain"/>
    <property type="match status" value="1"/>
</dbReference>
<dbReference type="InterPro" id="IPR001932">
    <property type="entry name" value="PPM-type_phosphatase-like_dom"/>
</dbReference>
<dbReference type="InterPro" id="IPR035965">
    <property type="entry name" value="PAS-like_dom_sf"/>
</dbReference>
<dbReference type="InterPro" id="IPR000700">
    <property type="entry name" value="PAS-assoc_C"/>
</dbReference>